<dbReference type="SUPFAM" id="SSF49764">
    <property type="entry name" value="HSP20-like chaperones"/>
    <property type="match status" value="1"/>
</dbReference>
<keyword evidence="6" id="KW-1185">Reference proteome</keyword>
<dbReference type="EMBL" id="JADGJW010000468">
    <property type="protein sequence ID" value="KAJ3216626.1"/>
    <property type="molecule type" value="Genomic_DNA"/>
</dbReference>
<comment type="subcellular location">
    <subcellularLocation>
        <location evidence="2">Cytoplasm</location>
    </subcellularLocation>
    <subcellularLocation>
        <location evidence="1">Nucleus</location>
    </subcellularLocation>
</comment>
<evidence type="ECO:0000313" key="6">
    <source>
        <dbReference type="Proteomes" id="UP001211065"/>
    </source>
</evidence>
<proteinExistence type="predicted"/>
<protein>
    <submittedName>
        <fullName evidence="5">Uncharacterized protein</fullName>
    </submittedName>
</protein>
<evidence type="ECO:0000313" key="5">
    <source>
        <dbReference type="EMBL" id="KAJ3216626.1"/>
    </source>
</evidence>
<dbReference type="InterPro" id="IPR008978">
    <property type="entry name" value="HSP20-like_chaperone"/>
</dbReference>
<gene>
    <name evidence="5" type="ORF">HK099_005788</name>
</gene>
<evidence type="ECO:0000256" key="4">
    <source>
        <dbReference type="ARBA" id="ARBA00023242"/>
    </source>
</evidence>
<evidence type="ECO:0000256" key="3">
    <source>
        <dbReference type="ARBA" id="ARBA00022490"/>
    </source>
</evidence>
<dbReference type="InterPro" id="IPR037895">
    <property type="entry name" value="NUDCD1"/>
</dbReference>
<organism evidence="5 6">
    <name type="scientific">Clydaea vesicula</name>
    <dbReference type="NCBI Taxonomy" id="447962"/>
    <lineage>
        <taxon>Eukaryota</taxon>
        <taxon>Fungi</taxon>
        <taxon>Fungi incertae sedis</taxon>
        <taxon>Chytridiomycota</taxon>
        <taxon>Chytridiomycota incertae sedis</taxon>
        <taxon>Chytridiomycetes</taxon>
        <taxon>Lobulomycetales</taxon>
        <taxon>Lobulomycetaceae</taxon>
        <taxon>Clydaea</taxon>
    </lineage>
</organism>
<dbReference type="GO" id="GO:0005634">
    <property type="term" value="C:nucleus"/>
    <property type="evidence" value="ECO:0007669"/>
    <property type="project" value="UniProtKB-SubCell"/>
</dbReference>
<keyword evidence="4" id="KW-0539">Nucleus</keyword>
<sequence length="266" mass="31130">MVDFDKPLFEFIDPSKCSFVLEKNQFLTIYLEKLKKNLKWDYLFKVEDKKFETSDPQEFSKIQELEEIEAFNPFQNTSLNDVVMENEDIETDQKSSVITCFSLKDGNVVSSFDTNLDYICSSLEFGSNAVCLKYDEVDGVIADTLNFENEIDNADQKKSLKHVGLISAFSFVRASKNKKRFTYFSDKFGIILEFKRYCYFFEINKTEKNKKILDQYIFDFNDLKEIRYENDKDGAIETSEEEIIGIQIIKGVFVFLRSFSLIVLKL</sequence>
<comment type="caution">
    <text evidence="5">The sequence shown here is derived from an EMBL/GenBank/DDBJ whole genome shotgun (WGS) entry which is preliminary data.</text>
</comment>
<keyword evidence="3" id="KW-0963">Cytoplasm</keyword>
<name>A0AAD5TYM2_9FUNG</name>
<reference evidence="5" key="1">
    <citation type="submission" date="2020-05" db="EMBL/GenBank/DDBJ databases">
        <title>Phylogenomic resolution of chytrid fungi.</title>
        <authorList>
            <person name="Stajich J.E."/>
            <person name="Amses K."/>
            <person name="Simmons R."/>
            <person name="Seto K."/>
            <person name="Myers J."/>
            <person name="Bonds A."/>
            <person name="Quandt C.A."/>
            <person name="Barry K."/>
            <person name="Liu P."/>
            <person name="Grigoriev I."/>
            <person name="Longcore J.E."/>
            <person name="James T.Y."/>
        </authorList>
    </citation>
    <scope>NUCLEOTIDE SEQUENCE</scope>
    <source>
        <strain evidence="5">JEL0476</strain>
    </source>
</reference>
<accession>A0AAD5TYM2</accession>
<dbReference type="AlphaFoldDB" id="A0AAD5TYM2"/>
<dbReference type="Proteomes" id="UP001211065">
    <property type="component" value="Unassembled WGS sequence"/>
</dbReference>
<dbReference type="GO" id="GO:0005737">
    <property type="term" value="C:cytoplasm"/>
    <property type="evidence" value="ECO:0007669"/>
    <property type="project" value="UniProtKB-SubCell"/>
</dbReference>
<dbReference type="Gene3D" id="2.60.40.790">
    <property type="match status" value="1"/>
</dbReference>
<dbReference type="PANTHER" id="PTHR21664">
    <property type="entry name" value="CHRONIC MYELOGENOUS LEUKEMIA TUMOR ANTIGEN 66"/>
    <property type="match status" value="1"/>
</dbReference>
<dbReference type="PANTHER" id="PTHR21664:SF1">
    <property type="entry name" value="NUDC DOMAIN-CONTAINING PROTEIN 1"/>
    <property type="match status" value="1"/>
</dbReference>
<evidence type="ECO:0000256" key="2">
    <source>
        <dbReference type="ARBA" id="ARBA00004496"/>
    </source>
</evidence>
<evidence type="ECO:0000256" key="1">
    <source>
        <dbReference type="ARBA" id="ARBA00004123"/>
    </source>
</evidence>